<reference evidence="1" key="1">
    <citation type="journal article" date="2019" name="Environ. Microbiol.">
        <title>Fungal ecological strategies reflected in gene transcription - a case study of two litter decomposers.</title>
        <authorList>
            <person name="Barbi F."/>
            <person name="Kohler A."/>
            <person name="Barry K."/>
            <person name="Baskaran P."/>
            <person name="Daum C."/>
            <person name="Fauchery L."/>
            <person name="Ihrmark K."/>
            <person name="Kuo A."/>
            <person name="LaButti K."/>
            <person name="Lipzen A."/>
            <person name="Morin E."/>
            <person name="Grigoriev I.V."/>
            <person name="Henrissat B."/>
            <person name="Lindahl B."/>
            <person name="Martin F."/>
        </authorList>
    </citation>
    <scope>NUCLEOTIDE SEQUENCE</scope>
    <source>
        <strain evidence="1">JB14</strain>
    </source>
</reference>
<dbReference type="AlphaFoldDB" id="A0A6A4IIP1"/>
<evidence type="ECO:0000313" key="1">
    <source>
        <dbReference type="EMBL" id="KAE9409830.1"/>
    </source>
</evidence>
<organism evidence="1 2">
    <name type="scientific">Gymnopus androsaceus JB14</name>
    <dbReference type="NCBI Taxonomy" id="1447944"/>
    <lineage>
        <taxon>Eukaryota</taxon>
        <taxon>Fungi</taxon>
        <taxon>Dikarya</taxon>
        <taxon>Basidiomycota</taxon>
        <taxon>Agaricomycotina</taxon>
        <taxon>Agaricomycetes</taxon>
        <taxon>Agaricomycetidae</taxon>
        <taxon>Agaricales</taxon>
        <taxon>Marasmiineae</taxon>
        <taxon>Omphalotaceae</taxon>
        <taxon>Gymnopus</taxon>
    </lineage>
</organism>
<sequence length="204" mass="23970">MSSDKDSRLASAMASTTISSDKDFTMISSDEDIYKPCPRPDPAKFAMNSRRTREEQLFANFKGSRTEKVLPEGYHFDVRRYRLDPNYIKPPRIFCGFGVNIQDFLDYHQQHNLPRPPPMTKRADIWVHIMHAVVHDLSAHCRFLLKLTTAMSAEYGYVISLYNSHTISTTELEDDEEEDVIWVMKERLQDKQEPWWFFPLVEIF</sequence>
<proteinExistence type="predicted"/>
<gene>
    <name evidence="1" type="ORF">BT96DRAFT_984187</name>
</gene>
<accession>A0A6A4IIP1</accession>
<evidence type="ECO:0000313" key="2">
    <source>
        <dbReference type="Proteomes" id="UP000799118"/>
    </source>
</evidence>
<keyword evidence="2" id="KW-1185">Reference proteome</keyword>
<protein>
    <submittedName>
        <fullName evidence="1">Uncharacterized protein</fullName>
    </submittedName>
</protein>
<dbReference type="OrthoDB" id="2848553at2759"/>
<dbReference type="EMBL" id="ML769386">
    <property type="protein sequence ID" value="KAE9409830.1"/>
    <property type="molecule type" value="Genomic_DNA"/>
</dbReference>
<name>A0A6A4IIP1_9AGAR</name>
<dbReference type="Proteomes" id="UP000799118">
    <property type="component" value="Unassembled WGS sequence"/>
</dbReference>